<gene>
    <name evidence="1" type="ORF">SLEP1_g43232</name>
</gene>
<evidence type="ECO:0000313" key="1">
    <source>
        <dbReference type="EMBL" id="GKV34897.1"/>
    </source>
</evidence>
<dbReference type="EMBL" id="BPVZ01000108">
    <property type="protein sequence ID" value="GKV34897.1"/>
    <property type="molecule type" value="Genomic_DNA"/>
</dbReference>
<proteinExistence type="predicted"/>
<dbReference type="Proteomes" id="UP001054252">
    <property type="component" value="Unassembled WGS sequence"/>
</dbReference>
<name>A0AAV5LD35_9ROSI</name>
<protein>
    <submittedName>
        <fullName evidence="1">Uncharacterized protein</fullName>
    </submittedName>
</protein>
<organism evidence="1 2">
    <name type="scientific">Rubroshorea leprosula</name>
    <dbReference type="NCBI Taxonomy" id="152421"/>
    <lineage>
        <taxon>Eukaryota</taxon>
        <taxon>Viridiplantae</taxon>
        <taxon>Streptophyta</taxon>
        <taxon>Embryophyta</taxon>
        <taxon>Tracheophyta</taxon>
        <taxon>Spermatophyta</taxon>
        <taxon>Magnoliopsida</taxon>
        <taxon>eudicotyledons</taxon>
        <taxon>Gunneridae</taxon>
        <taxon>Pentapetalae</taxon>
        <taxon>rosids</taxon>
        <taxon>malvids</taxon>
        <taxon>Malvales</taxon>
        <taxon>Dipterocarpaceae</taxon>
        <taxon>Rubroshorea</taxon>
    </lineage>
</organism>
<reference evidence="1 2" key="1">
    <citation type="journal article" date="2021" name="Commun. Biol.">
        <title>The genome of Shorea leprosula (Dipterocarpaceae) highlights the ecological relevance of drought in aseasonal tropical rainforests.</title>
        <authorList>
            <person name="Ng K.K.S."/>
            <person name="Kobayashi M.J."/>
            <person name="Fawcett J.A."/>
            <person name="Hatakeyama M."/>
            <person name="Paape T."/>
            <person name="Ng C.H."/>
            <person name="Ang C.C."/>
            <person name="Tnah L.H."/>
            <person name="Lee C.T."/>
            <person name="Nishiyama T."/>
            <person name="Sese J."/>
            <person name="O'Brien M.J."/>
            <person name="Copetti D."/>
            <person name="Mohd Noor M.I."/>
            <person name="Ong R.C."/>
            <person name="Putra M."/>
            <person name="Sireger I.Z."/>
            <person name="Indrioko S."/>
            <person name="Kosugi Y."/>
            <person name="Izuno A."/>
            <person name="Isagi Y."/>
            <person name="Lee S.L."/>
            <person name="Shimizu K.K."/>
        </authorList>
    </citation>
    <scope>NUCLEOTIDE SEQUENCE [LARGE SCALE GENOMIC DNA]</scope>
    <source>
        <strain evidence="1">214</strain>
    </source>
</reference>
<comment type="caution">
    <text evidence="1">The sequence shown here is derived from an EMBL/GenBank/DDBJ whole genome shotgun (WGS) entry which is preliminary data.</text>
</comment>
<sequence>MEFFVLLSISFQIRYPRTSLNSNFWLLLFTKCCFRCCQALYWTKNEFSCLRRKFEAVVQVLCGVNKISIFYN</sequence>
<keyword evidence="2" id="KW-1185">Reference proteome</keyword>
<evidence type="ECO:0000313" key="2">
    <source>
        <dbReference type="Proteomes" id="UP001054252"/>
    </source>
</evidence>
<dbReference type="AlphaFoldDB" id="A0AAV5LD35"/>
<accession>A0AAV5LD35</accession>